<evidence type="ECO:0000256" key="11">
    <source>
        <dbReference type="ARBA" id="ARBA00038854"/>
    </source>
</evidence>
<feature type="transmembrane region" description="Helical" evidence="13">
    <location>
        <begin position="6"/>
        <end position="25"/>
    </location>
</feature>
<evidence type="ECO:0000256" key="8">
    <source>
        <dbReference type="ARBA" id="ARBA00023136"/>
    </source>
</evidence>
<comment type="similarity">
    <text evidence="2">Belongs to the glycosyltransferase 8 family.</text>
</comment>
<dbReference type="EMBL" id="IACT01005229">
    <property type="protein sequence ID" value="LAC24393.1"/>
    <property type="molecule type" value="mRNA"/>
</dbReference>
<evidence type="ECO:0000256" key="10">
    <source>
        <dbReference type="ARBA" id="ARBA00037301"/>
    </source>
</evidence>
<dbReference type="Gene3D" id="3.90.550.10">
    <property type="entry name" value="Spore Coat Polysaccharide Biosynthesis Protein SpsA, Chain A"/>
    <property type="match status" value="1"/>
</dbReference>
<evidence type="ECO:0000256" key="7">
    <source>
        <dbReference type="ARBA" id="ARBA00022989"/>
    </source>
</evidence>
<dbReference type="InterPro" id="IPR002495">
    <property type="entry name" value="Glyco_trans_8"/>
</dbReference>
<evidence type="ECO:0000256" key="5">
    <source>
        <dbReference type="ARBA" id="ARBA00022692"/>
    </source>
</evidence>
<dbReference type="GO" id="GO:0140563">
    <property type="term" value="F:UDP-D-xylose:beta-D-glucoside alpha-1,3-D-xylosyltransferase activity"/>
    <property type="evidence" value="ECO:0007669"/>
    <property type="project" value="UniProtKB-EC"/>
</dbReference>
<dbReference type="AlphaFoldDB" id="A0A6A7G2L2"/>
<evidence type="ECO:0000256" key="12">
    <source>
        <dbReference type="ARBA" id="ARBA00049181"/>
    </source>
</evidence>
<evidence type="ECO:0000256" key="4">
    <source>
        <dbReference type="ARBA" id="ARBA00022679"/>
    </source>
</evidence>
<dbReference type="PANTHER" id="PTHR46012">
    <property type="entry name" value="IP22168P"/>
    <property type="match status" value="1"/>
</dbReference>
<dbReference type="Pfam" id="PF01501">
    <property type="entry name" value="Glyco_transf_8"/>
    <property type="match status" value="1"/>
</dbReference>
<keyword evidence="3" id="KW-0328">Glycosyltransferase</keyword>
<dbReference type="InterPro" id="IPR051993">
    <property type="entry name" value="Glycosyltransferase_8"/>
</dbReference>
<dbReference type="EC" id="2.4.2.42" evidence="11"/>
<accession>A0A6A7G2L2</accession>
<keyword evidence="4 14" id="KW-0808">Transferase</keyword>
<evidence type="ECO:0000256" key="2">
    <source>
        <dbReference type="ARBA" id="ARBA00006351"/>
    </source>
</evidence>
<dbReference type="InterPro" id="IPR029044">
    <property type="entry name" value="Nucleotide-diphossugar_trans"/>
</dbReference>
<organism evidence="14">
    <name type="scientific">Hirondellea gigas</name>
    <dbReference type="NCBI Taxonomy" id="1518452"/>
    <lineage>
        <taxon>Eukaryota</taxon>
        <taxon>Metazoa</taxon>
        <taxon>Ecdysozoa</taxon>
        <taxon>Arthropoda</taxon>
        <taxon>Crustacea</taxon>
        <taxon>Multicrustacea</taxon>
        <taxon>Malacostraca</taxon>
        <taxon>Eumalacostraca</taxon>
        <taxon>Peracarida</taxon>
        <taxon>Amphipoda</taxon>
        <taxon>Amphilochidea</taxon>
        <taxon>Lysianassida</taxon>
        <taxon>Lysianassidira</taxon>
        <taxon>Lysianassoidea</taxon>
        <taxon>Lysianassidae</taxon>
        <taxon>Hirondellea</taxon>
    </lineage>
</organism>
<evidence type="ECO:0000313" key="14">
    <source>
        <dbReference type="EMBL" id="LAC24393.1"/>
    </source>
</evidence>
<dbReference type="GO" id="GO:0016266">
    <property type="term" value="P:protein O-linked glycosylation via N-acetyl-galactosamine"/>
    <property type="evidence" value="ECO:0007669"/>
    <property type="project" value="TreeGrafter"/>
</dbReference>
<keyword evidence="5 13" id="KW-0812">Transmembrane</keyword>
<dbReference type="GO" id="GO:0016020">
    <property type="term" value="C:membrane"/>
    <property type="evidence" value="ECO:0007669"/>
    <property type="project" value="UniProtKB-SubCell"/>
</dbReference>
<sequence>MITKTLLHIIAFGIFCMFMIYCNYVELNEFVEKRNNLRLSQVRSVLQKLSKDSKNAKFNDIPLVLIMCQNKGSIFQSSTASGNRLQWQRQKEQFKTLFGSLLYFSNLAQIRVLLFTDSAKTSAELLSSLAKWPRYQRSRLTFELHNIPTEMLHREQLMQWRPCAWAKMFLGEMLPDFDSVIYLDSDVVFLGPVEDLWDIFSKMNTSQSIAAGSEPWYVEEGRKRPAAGTYGINTGMLAMNLTRLRSAVDAGLGETLQNIIVDQDPPPRHDQDALNIFLVDRPEMLHELSARYNFIPSSCLKVAPKCKDCTEKGILVLHGADSSFYRLVDAKSKDIYHILYEATDTLEDSLPQLLGKLEHQMSYIDSQGSRFTFMCQHYENYNQQLLHHARAMVASTLS</sequence>
<name>A0A6A7G2L2_9CRUS</name>
<protein>
    <recommendedName>
        <fullName evidence="11">UDP-D-xylose:beta-D-glucoside alpha-1,3-D-xylosyltransferase</fullName>
        <ecNumber evidence="11">2.4.2.42</ecNumber>
    </recommendedName>
</protein>
<dbReference type="PANTHER" id="PTHR46012:SF2">
    <property type="entry name" value="IP22168P"/>
    <property type="match status" value="1"/>
</dbReference>
<proteinExistence type="evidence at transcript level"/>
<keyword evidence="7 13" id="KW-1133">Transmembrane helix</keyword>
<keyword evidence="9" id="KW-0325">Glycoprotein</keyword>
<evidence type="ECO:0000256" key="3">
    <source>
        <dbReference type="ARBA" id="ARBA00022676"/>
    </source>
</evidence>
<comment type="function">
    <text evidence="10">Glycosyltransferase which elongates the O-linked glucose attached to EGF-like repeats in the extracellular domain of Notch proteins by catalyzing the addition of xylose.</text>
</comment>
<evidence type="ECO:0000256" key="13">
    <source>
        <dbReference type="SAM" id="Phobius"/>
    </source>
</evidence>
<evidence type="ECO:0000256" key="1">
    <source>
        <dbReference type="ARBA" id="ARBA00004606"/>
    </source>
</evidence>
<evidence type="ECO:0000256" key="9">
    <source>
        <dbReference type="ARBA" id="ARBA00023180"/>
    </source>
</evidence>
<evidence type="ECO:0000256" key="6">
    <source>
        <dbReference type="ARBA" id="ARBA00022968"/>
    </source>
</evidence>
<keyword evidence="8 13" id="KW-0472">Membrane</keyword>
<keyword evidence="6" id="KW-0735">Signal-anchor</keyword>
<comment type="catalytic activity">
    <reaction evidence="12">
        <text>3-O-(beta-D-glucosyl)-L-seryl-[EGF-like domain protein] + UDP-alpha-D-xylose = 3-O-[alpha-D-xylosyl-(1-&gt;3)-beta-D-glucosyl]-L-seryl-[EGF-like domain protein] + UDP + H(+)</text>
        <dbReference type="Rhea" id="RHEA:56064"/>
        <dbReference type="Rhea" id="RHEA-COMP:14610"/>
        <dbReference type="Rhea" id="RHEA-COMP:14611"/>
        <dbReference type="ChEBI" id="CHEBI:15378"/>
        <dbReference type="ChEBI" id="CHEBI:57632"/>
        <dbReference type="ChEBI" id="CHEBI:58223"/>
        <dbReference type="ChEBI" id="CHEBI:140575"/>
        <dbReference type="ChEBI" id="CHEBI:140576"/>
        <dbReference type="EC" id="2.4.2.42"/>
    </reaction>
</comment>
<dbReference type="SUPFAM" id="SSF53448">
    <property type="entry name" value="Nucleotide-diphospho-sugar transferases"/>
    <property type="match status" value="1"/>
</dbReference>
<comment type="subcellular location">
    <subcellularLocation>
        <location evidence="1">Membrane</location>
        <topology evidence="1">Single-pass type II membrane protein</topology>
    </subcellularLocation>
</comment>
<reference evidence="14" key="1">
    <citation type="submission" date="2017-11" db="EMBL/GenBank/DDBJ databases">
        <title>The sensing device of the deep-sea amphipod.</title>
        <authorList>
            <person name="Kobayashi H."/>
            <person name="Nagahama T."/>
            <person name="Arai W."/>
            <person name="Sasagawa Y."/>
            <person name="Umeda M."/>
            <person name="Hayashi T."/>
            <person name="Nikaido I."/>
            <person name="Watanabe H."/>
            <person name="Oguri K."/>
            <person name="Kitazato H."/>
            <person name="Fujioka K."/>
            <person name="Kido Y."/>
            <person name="Takami H."/>
        </authorList>
    </citation>
    <scope>NUCLEOTIDE SEQUENCE</scope>
    <source>
        <tissue evidence="14">Whole body</tissue>
    </source>
</reference>